<reference evidence="1" key="1">
    <citation type="submission" date="2023-03" db="EMBL/GenBank/DDBJ databases">
        <title>Massive genome expansion in bonnet fungi (Mycena s.s.) driven by repeated elements and novel gene families across ecological guilds.</title>
        <authorList>
            <consortium name="Lawrence Berkeley National Laboratory"/>
            <person name="Harder C.B."/>
            <person name="Miyauchi S."/>
            <person name="Viragh M."/>
            <person name="Kuo A."/>
            <person name="Thoen E."/>
            <person name="Andreopoulos B."/>
            <person name="Lu D."/>
            <person name="Skrede I."/>
            <person name="Drula E."/>
            <person name="Henrissat B."/>
            <person name="Morin E."/>
            <person name="Kohler A."/>
            <person name="Barry K."/>
            <person name="LaButti K."/>
            <person name="Morin E."/>
            <person name="Salamov A."/>
            <person name="Lipzen A."/>
            <person name="Mereny Z."/>
            <person name="Hegedus B."/>
            <person name="Baldrian P."/>
            <person name="Stursova M."/>
            <person name="Weitz H."/>
            <person name="Taylor A."/>
            <person name="Grigoriev I.V."/>
            <person name="Nagy L.G."/>
            <person name="Martin F."/>
            <person name="Kauserud H."/>
        </authorList>
    </citation>
    <scope>NUCLEOTIDE SEQUENCE</scope>
    <source>
        <strain evidence="1">9284</strain>
    </source>
</reference>
<name>A0AAD7FGR2_9AGAR</name>
<accession>A0AAD7FGR2</accession>
<evidence type="ECO:0000313" key="2">
    <source>
        <dbReference type="Proteomes" id="UP001221142"/>
    </source>
</evidence>
<dbReference type="EMBL" id="JARKIF010000020">
    <property type="protein sequence ID" value="KAJ7617793.1"/>
    <property type="molecule type" value="Genomic_DNA"/>
</dbReference>
<comment type="caution">
    <text evidence="1">The sequence shown here is derived from an EMBL/GenBank/DDBJ whole genome shotgun (WGS) entry which is preliminary data.</text>
</comment>
<protein>
    <submittedName>
        <fullName evidence="1">Uncharacterized protein</fullName>
    </submittedName>
</protein>
<dbReference type="AlphaFoldDB" id="A0AAD7FGR2"/>
<keyword evidence="2" id="KW-1185">Reference proteome</keyword>
<evidence type="ECO:0000313" key="1">
    <source>
        <dbReference type="EMBL" id="KAJ7617793.1"/>
    </source>
</evidence>
<sequence length="379" mass="42134">MPHTNPPLDEIERCIEARTALLSPVRRIPGELLYEIFTHLSYTRKFDALLEHSHRCCVFHAHIRGVAKPILALSGLHDRIPQLREFVLIQVNIQPVEGHSYLSTAPALRKLLLTDSNLRLRSPYVLTAPWHQITHYRASCTAQQNFDVLLTASRLVQCGLGFIRVEPLVDYPAGKHAVLPHLRHLKLGAGSEAQFLTHVTAGPALENLAVCAPYTAVPSFLRRSSSGRFLTQLYLDDDYMNTTAEEIVKVLRETQALRTLGISCGNPMNNEMEEVWSAMTMTMKAAANNICPVLRSLVYACKGEHEAVDASFFPMVQSRCGEIPAGSVILESLPVVAIDTHPEFVESVKQGMGSLPHEFKSQVLEGKEGEAFLSDFTFV</sequence>
<organism evidence="1 2">
    <name type="scientific">Roridomyces roridus</name>
    <dbReference type="NCBI Taxonomy" id="1738132"/>
    <lineage>
        <taxon>Eukaryota</taxon>
        <taxon>Fungi</taxon>
        <taxon>Dikarya</taxon>
        <taxon>Basidiomycota</taxon>
        <taxon>Agaricomycotina</taxon>
        <taxon>Agaricomycetes</taxon>
        <taxon>Agaricomycetidae</taxon>
        <taxon>Agaricales</taxon>
        <taxon>Marasmiineae</taxon>
        <taxon>Mycenaceae</taxon>
        <taxon>Roridomyces</taxon>
    </lineage>
</organism>
<dbReference type="Proteomes" id="UP001221142">
    <property type="component" value="Unassembled WGS sequence"/>
</dbReference>
<gene>
    <name evidence="1" type="ORF">FB45DRAFT_1063398</name>
</gene>
<proteinExistence type="predicted"/>